<protein>
    <submittedName>
        <fullName evidence="1">Uncharacterized protein</fullName>
    </submittedName>
</protein>
<organism evidence="1 2">
    <name type="scientific">Brachionus calyciflorus</name>
    <dbReference type="NCBI Taxonomy" id="104777"/>
    <lineage>
        <taxon>Eukaryota</taxon>
        <taxon>Metazoa</taxon>
        <taxon>Spiralia</taxon>
        <taxon>Gnathifera</taxon>
        <taxon>Rotifera</taxon>
        <taxon>Eurotatoria</taxon>
        <taxon>Monogononta</taxon>
        <taxon>Pseudotrocha</taxon>
        <taxon>Ploima</taxon>
        <taxon>Brachionidae</taxon>
        <taxon>Brachionus</taxon>
    </lineage>
</organism>
<dbReference type="AlphaFoldDB" id="A0A814T524"/>
<evidence type="ECO:0000313" key="1">
    <source>
        <dbReference type="EMBL" id="CAF1157127.1"/>
    </source>
</evidence>
<gene>
    <name evidence="1" type="ORF">OXX778_LOCUS23492</name>
</gene>
<name>A0A814T524_9BILA</name>
<proteinExistence type="predicted"/>
<dbReference type="EMBL" id="CAJNOC010013097">
    <property type="protein sequence ID" value="CAF1157127.1"/>
    <property type="molecule type" value="Genomic_DNA"/>
</dbReference>
<comment type="caution">
    <text evidence="1">The sequence shown here is derived from an EMBL/GenBank/DDBJ whole genome shotgun (WGS) entry which is preliminary data.</text>
</comment>
<keyword evidence="2" id="KW-1185">Reference proteome</keyword>
<reference evidence="1" key="1">
    <citation type="submission" date="2021-02" db="EMBL/GenBank/DDBJ databases">
        <authorList>
            <person name="Nowell W R."/>
        </authorList>
    </citation>
    <scope>NUCLEOTIDE SEQUENCE</scope>
    <source>
        <strain evidence="1">Ploen Becks lab</strain>
    </source>
</reference>
<evidence type="ECO:0000313" key="2">
    <source>
        <dbReference type="Proteomes" id="UP000663879"/>
    </source>
</evidence>
<sequence length="86" mass="10446">MDDEEFEVEIHSDRNKIIAKIRDIEKIKLNNLQESDSIFQDFFCIFKPARKYQNEKDYEGNFNFYKRIGQLVVINKTFDEYTINKL</sequence>
<feature type="non-terminal residue" evidence="1">
    <location>
        <position position="86"/>
    </location>
</feature>
<accession>A0A814T524</accession>
<dbReference type="Proteomes" id="UP000663879">
    <property type="component" value="Unassembled WGS sequence"/>
</dbReference>